<dbReference type="SUPFAM" id="SSF57924">
    <property type="entry name" value="Inhibitor of apoptosis (IAP) repeat"/>
    <property type="match status" value="1"/>
</dbReference>
<feature type="compositionally biased region" description="Polar residues" evidence="6">
    <location>
        <begin position="51"/>
        <end position="61"/>
    </location>
</feature>
<feature type="domain" description="C3HC-type" evidence="7">
    <location>
        <begin position="93"/>
        <end position="232"/>
    </location>
</feature>
<keyword evidence="4" id="KW-0862">Zinc</keyword>
<dbReference type="Pfam" id="PF07967">
    <property type="entry name" value="zf-C3HC"/>
    <property type="match status" value="1"/>
</dbReference>
<gene>
    <name evidence="9" type="ORF">NA56DRAFT_629773</name>
</gene>
<accession>A0A2J6PXI4</accession>
<evidence type="ECO:0000313" key="10">
    <source>
        <dbReference type="Proteomes" id="UP000235672"/>
    </source>
</evidence>
<comment type="subcellular location">
    <subcellularLocation>
        <location evidence="1">Nucleus</location>
    </subcellularLocation>
</comment>
<evidence type="ECO:0000256" key="2">
    <source>
        <dbReference type="ARBA" id="ARBA00022723"/>
    </source>
</evidence>
<protein>
    <submittedName>
        <fullName evidence="9">Zf-C3HC-domain-containing protein</fullName>
    </submittedName>
</protein>
<reference evidence="9 10" key="1">
    <citation type="submission" date="2016-05" db="EMBL/GenBank/DDBJ databases">
        <title>A degradative enzymes factory behind the ericoid mycorrhizal symbiosis.</title>
        <authorList>
            <consortium name="DOE Joint Genome Institute"/>
            <person name="Martino E."/>
            <person name="Morin E."/>
            <person name="Grelet G."/>
            <person name="Kuo A."/>
            <person name="Kohler A."/>
            <person name="Daghino S."/>
            <person name="Barry K."/>
            <person name="Choi C."/>
            <person name="Cichocki N."/>
            <person name="Clum A."/>
            <person name="Copeland A."/>
            <person name="Hainaut M."/>
            <person name="Haridas S."/>
            <person name="Labutti K."/>
            <person name="Lindquist E."/>
            <person name="Lipzen A."/>
            <person name="Khouja H.-R."/>
            <person name="Murat C."/>
            <person name="Ohm R."/>
            <person name="Olson A."/>
            <person name="Spatafora J."/>
            <person name="Veneault-Fourrey C."/>
            <person name="Henrissat B."/>
            <person name="Grigoriev I."/>
            <person name="Martin F."/>
            <person name="Perotto S."/>
        </authorList>
    </citation>
    <scope>NUCLEOTIDE SEQUENCE [LARGE SCALE GENOMIC DNA]</scope>
    <source>
        <strain evidence="9 10">UAMH 7357</strain>
    </source>
</reference>
<keyword evidence="10" id="KW-1185">Reference proteome</keyword>
<dbReference type="STRING" id="1745343.A0A2J6PXI4"/>
<dbReference type="InterPro" id="IPR013909">
    <property type="entry name" value="NuBaID_C"/>
</dbReference>
<evidence type="ECO:0000256" key="5">
    <source>
        <dbReference type="ARBA" id="ARBA00023242"/>
    </source>
</evidence>
<dbReference type="OrthoDB" id="2592092at2759"/>
<dbReference type="InterPro" id="IPR012935">
    <property type="entry name" value="NuBaID_N"/>
</dbReference>
<dbReference type="PANTHER" id="PTHR15835:SF6">
    <property type="entry name" value="ZINC FINGER C3HC-TYPE PROTEIN 1"/>
    <property type="match status" value="1"/>
</dbReference>
<evidence type="ECO:0000256" key="6">
    <source>
        <dbReference type="SAM" id="MobiDB-lite"/>
    </source>
</evidence>
<evidence type="ECO:0000259" key="7">
    <source>
        <dbReference type="Pfam" id="PF07967"/>
    </source>
</evidence>
<feature type="domain" description="NuBaID C-terminal" evidence="8">
    <location>
        <begin position="274"/>
        <end position="380"/>
    </location>
</feature>
<dbReference type="EMBL" id="KZ613492">
    <property type="protein sequence ID" value="PMD18735.1"/>
    <property type="molecule type" value="Genomic_DNA"/>
</dbReference>
<evidence type="ECO:0000256" key="3">
    <source>
        <dbReference type="ARBA" id="ARBA00022771"/>
    </source>
</evidence>
<evidence type="ECO:0000256" key="1">
    <source>
        <dbReference type="ARBA" id="ARBA00004123"/>
    </source>
</evidence>
<dbReference type="AlphaFoldDB" id="A0A2J6PXI4"/>
<feature type="region of interest" description="Disordered" evidence="6">
    <location>
        <begin position="381"/>
        <end position="424"/>
    </location>
</feature>
<dbReference type="Proteomes" id="UP000235672">
    <property type="component" value="Unassembled WGS sequence"/>
</dbReference>
<feature type="compositionally biased region" description="Polar residues" evidence="6">
    <location>
        <begin position="393"/>
        <end position="403"/>
    </location>
</feature>
<dbReference type="GO" id="GO:0008270">
    <property type="term" value="F:zinc ion binding"/>
    <property type="evidence" value="ECO:0007669"/>
    <property type="project" value="UniProtKB-KW"/>
</dbReference>
<feature type="compositionally biased region" description="Basic and acidic residues" evidence="6">
    <location>
        <begin position="415"/>
        <end position="424"/>
    </location>
</feature>
<dbReference type="Pfam" id="PF08600">
    <property type="entry name" value="NuBaID_C"/>
    <property type="match status" value="1"/>
</dbReference>
<dbReference type="GO" id="GO:0005634">
    <property type="term" value="C:nucleus"/>
    <property type="evidence" value="ECO:0007669"/>
    <property type="project" value="UniProtKB-SubCell"/>
</dbReference>
<evidence type="ECO:0000313" key="9">
    <source>
        <dbReference type="EMBL" id="PMD18735.1"/>
    </source>
</evidence>
<keyword evidence="3" id="KW-0863">Zinc-finger</keyword>
<keyword evidence="2" id="KW-0479">Metal-binding</keyword>
<organism evidence="9 10">
    <name type="scientific">Hyaloscypha hepaticicola</name>
    <dbReference type="NCBI Taxonomy" id="2082293"/>
    <lineage>
        <taxon>Eukaryota</taxon>
        <taxon>Fungi</taxon>
        <taxon>Dikarya</taxon>
        <taxon>Ascomycota</taxon>
        <taxon>Pezizomycotina</taxon>
        <taxon>Leotiomycetes</taxon>
        <taxon>Helotiales</taxon>
        <taxon>Hyaloscyphaceae</taxon>
        <taxon>Hyaloscypha</taxon>
    </lineage>
</organism>
<name>A0A2J6PXI4_9HELO</name>
<feature type="region of interest" description="Disordered" evidence="6">
    <location>
        <begin position="45"/>
        <end position="87"/>
    </location>
</feature>
<dbReference type="PANTHER" id="PTHR15835">
    <property type="entry name" value="NUCLEAR-INTERACTING PARTNER OF ALK"/>
    <property type="match status" value="1"/>
</dbReference>
<sequence>MNATKRKFNALLNGIGTKSTTDVSSKEANNAADLTSIASADSQTKKRRISDFSSTKKSNGSLLKPRFPPTMRDKNIRSMVGPAGSDDTPKYAPWDRTAFLQRLKTFSNLTDWTPKPAKVNEVEWAKRGWVCQKLERVRCSLCNVEILVKLNRKEVAGKEVPVYVAQNIEEALVEKYRELIVTSHEENCLWRKRGCDDSIFKLPLNHPGTTIHHLRDRYDELCIRKETLPYMMNMRTPPNFDLDLILSYLPPDFFACSSIQQIETTTQPEINKVALLMALFGWQGHTHDKLGEQLGSVSCQACFRVLGLWLFKSKEINEAGEEVTGAAMNKLDVIKEHRDYCPWQNAASQNGQRASVISSTSTLAGWEIILRILKNDHHLRSSGERLGSRGSRQPSVDNASESASAFGIDVDDEEAKSIRDERDKTMLRRLRRVKSLFETKGKKLQRPGTRNEAPAA</sequence>
<evidence type="ECO:0000259" key="8">
    <source>
        <dbReference type="Pfam" id="PF08600"/>
    </source>
</evidence>
<keyword evidence="5" id="KW-0539">Nucleus</keyword>
<proteinExistence type="predicted"/>
<evidence type="ECO:0000256" key="4">
    <source>
        <dbReference type="ARBA" id="ARBA00022833"/>
    </source>
</evidence>